<gene>
    <name evidence="2" type="ORF">PHLCEN_2v2135</name>
</gene>
<evidence type="ECO:0000313" key="2">
    <source>
        <dbReference type="EMBL" id="PSS32094.1"/>
    </source>
</evidence>
<dbReference type="CDD" id="cd09917">
    <property type="entry name" value="F-box_SF"/>
    <property type="match status" value="1"/>
</dbReference>
<organism evidence="2 3">
    <name type="scientific">Hermanssonia centrifuga</name>
    <dbReference type="NCBI Taxonomy" id="98765"/>
    <lineage>
        <taxon>Eukaryota</taxon>
        <taxon>Fungi</taxon>
        <taxon>Dikarya</taxon>
        <taxon>Basidiomycota</taxon>
        <taxon>Agaricomycotina</taxon>
        <taxon>Agaricomycetes</taxon>
        <taxon>Polyporales</taxon>
        <taxon>Meruliaceae</taxon>
        <taxon>Hermanssonia</taxon>
    </lineage>
</organism>
<evidence type="ECO:0000259" key="1">
    <source>
        <dbReference type="PROSITE" id="PS50181"/>
    </source>
</evidence>
<dbReference type="InterPro" id="IPR001810">
    <property type="entry name" value="F-box_dom"/>
</dbReference>
<evidence type="ECO:0000313" key="3">
    <source>
        <dbReference type="Proteomes" id="UP000186601"/>
    </source>
</evidence>
<comment type="caution">
    <text evidence="2">The sequence shown here is derived from an EMBL/GenBank/DDBJ whole genome shotgun (WGS) entry which is preliminary data.</text>
</comment>
<accession>A0A2R6RPZ5</accession>
<dbReference type="Proteomes" id="UP000186601">
    <property type="component" value="Unassembled WGS sequence"/>
</dbReference>
<dbReference type="PROSITE" id="PS50181">
    <property type="entry name" value="FBOX"/>
    <property type="match status" value="1"/>
</dbReference>
<dbReference type="OrthoDB" id="3270380at2759"/>
<dbReference type="Pfam" id="PF00646">
    <property type="entry name" value="F-box"/>
    <property type="match status" value="1"/>
</dbReference>
<proteinExistence type="predicted"/>
<name>A0A2R6RPZ5_9APHY</name>
<feature type="domain" description="F-box" evidence="1">
    <location>
        <begin position="54"/>
        <end position="103"/>
    </location>
</feature>
<protein>
    <recommendedName>
        <fullName evidence="1">F-box domain-containing protein</fullName>
    </recommendedName>
</protein>
<reference evidence="2 3" key="1">
    <citation type="submission" date="2018-02" db="EMBL/GenBank/DDBJ databases">
        <title>Genome sequence of the basidiomycete white-rot fungus Phlebia centrifuga.</title>
        <authorList>
            <person name="Granchi Z."/>
            <person name="Peng M."/>
            <person name="de Vries R.P."/>
            <person name="Hilden K."/>
            <person name="Makela M.R."/>
            <person name="Grigoriev I."/>
            <person name="Riley R."/>
        </authorList>
    </citation>
    <scope>NUCLEOTIDE SEQUENCE [LARGE SCALE GENOMIC DNA]</scope>
    <source>
        <strain evidence="2 3">FBCC195</strain>
    </source>
</reference>
<dbReference type="EMBL" id="MLYV02000198">
    <property type="protein sequence ID" value="PSS32094.1"/>
    <property type="molecule type" value="Genomic_DNA"/>
</dbReference>
<dbReference type="AlphaFoldDB" id="A0A2R6RPZ5"/>
<keyword evidence="3" id="KW-1185">Reference proteome</keyword>
<sequence>MVEKFSQSFWFSNVFELRLLCTAFYRVLANPSTPQSVMLAVNNGDGFDPRSLVKPSLIRLPPEVLFKIVGGLSTSGLLALMRTSKRCRLFARMEMMEYIYKKLSGSIPNVMEFLDTMRRYEVVISGSFVLNIIDRGAYWNPSDIDMYVPYDAWYPFILAMEEIHNSVAVAPDTESAMPEYLFAARSIDKVLRVVIGSVSFDFVRSASGCATTPIASFLTTLVMNYISADGLCIAYPSTLKNTGVLTRTSLTDGENVAVTKYLGRGYDIFESQSVLYASQPSLAHSASLCGETERTFVDKYCIIMPFGLNKLEDGPISHTNTVWRLGGYGCDGEHEDFAETRVWEISGAV</sequence>